<dbReference type="AlphaFoldDB" id="A0A381QPJ1"/>
<evidence type="ECO:0000256" key="7">
    <source>
        <dbReference type="ARBA" id="ARBA00022840"/>
    </source>
</evidence>
<evidence type="ECO:0000256" key="9">
    <source>
        <dbReference type="ARBA" id="ARBA00049563"/>
    </source>
</evidence>
<comment type="catalytic activity">
    <reaction evidence="9">
        <text>adenosine(37) in tRNA + dimethylallyl diphosphate = N(6)-dimethylallyladenosine(37) in tRNA + diphosphate</text>
        <dbReference type="Rhea" id="RHEA:26482"/>
        <dbReference type="Rhea" id="RHEA-COMP:10162"/>
        <dbReference type="Rhea" id="RHEA-COMP:10375"/>
        <dbReference type="ChEBI" id="CHEBI:33019"/>
        <dbReference type="ChEBI" id="CHEBI:57623"/>
        <dbReference type="ChEBI" id="CHEBI:74411"/>
        <dbReference type="ChEBI" id="CHEBI:74415"/>
        <dbReference type="EC" id="2.5.1.75"/>
    </reaction>
</comment>
<keyword evidence="8" id="KW-0460">Magnesium</keyword>
<evidence type="ECO:0000256" key="2">
    <source>
        <dbReference type="ARBA" id="ARBA00005842"/>
    </source>
</evidence>
<evidence type="ECO:0000313" key="10">
    <source>
        <dbReference type="EMBL" id="SUZ80419.1"/>
    </source>
</evidence>
<comment type="similarity">
    <text evidence="2">Belongs to the IPP transferase family.</text>
</comment>
<accession>A0A381QPJ1</accession>
<evidence type="ECO:0000256" key="6">
    <source>
        <dbReference type="ARBA" id="ARBA00022741"/>
    </source>
</evidence>
<evidence type="ECO:0000256" key="5">
    <source>
        <dbReference type="ARBA" id="ARBA00022694"/>
    </source>
</evidence>
<protein>
    <recommendedName>
        <fullName evidence="3">tRNA dimethylallyltransferase</fullName>
        <ecNumber evidence="3">2.5.1.75</ecNumber>
    </recommendedName>
</protein>
<dbReference type="PANTHER" id="PTHR11088:SF60">
    <property type="entry name" value="TRNA DIMETHYLALLYLTRANSFERASE"/>
    <property type="match status" value="1"/>
</dbReference>
<dbReference type="Pfam" id="PF01715">
    <property type="entry name" value="IPPT"/>
    <property type="match status" value="1"/>
</dbReference>
<organism evidence="10">
    <name type="scientific">marine metagenome</name>
    <dbReference type="NCBI Taxonomy" id="408172"/>
    <lineage>
        <taxon>unclassified sequences</taxon>
        <taxon>metagenomes</taxon>
        <taxon>ecological metagenomes</taxon>
    </lineage>
</organism>
<name>A0A381QPJ1_9ZZZZ</name>
<dbReference type="NCBIfam" id="TIGR00174">
    <property type="entry name" value="miaA"/>
    <property type="match status" value="1"/>
</dbReference>
<dbReference type="InterPro" id="IPR027417">
    <property type="entry name" value="P-loop_NTPase"/>
</dbReference>
<dbReference type="HAMAP" id="MF_00185">
    <property type="entry name" value="IPP_trans"/>
    <property type="match status" value="1"/>
</dbReference>
<dbReference type="GO" id="GO:0005524">
    <property type="term" value="F:ATP binding"/>
    <property type="evidence" value="ECO:0007669"/>
    <property type="project" value="UniProtKB-KW"/>
</dbReference>
<dbReference type="SUPFAM" id="SSF52540">
    <property type="entry name" value="P-loop containing nucleoside triphosphate hydrolases"/>
    <property type="match status" value="2"/>
</dbReference>
<dbReference type="FunFam" id="1.10.20.140:FF:000001">
    <property type="entry name" value="tRNA dimethylallyltransferase"/>
    <property type="match status" value="1"/>
</dbReference>
<dbReference type="EC" id="2.5.1.75" evidence="3"/>
<keyword evidence="4" id="KW-0808">Transferase</keyword>
<reference evidence="10" key="1">
    <citation type="submission" date="2018-05" db="EMBL/GenBank/DDBJ databases">
        <authorList>
            <person name="Lanie J.A."/>
            <person name="Ng W.-L."/>
            <person name="Kazmierczak K.M."/>
            <person name="Andrzejewski T.M."/>
            <person name="Davidsen T.M."/>
            <person name="Wayne K.J."/>
            <person name="Tettelin H."/>
            <person name="Glass J.I."/>
            <person name="Rusch D."/>
            <person name="Podicherti R."/>
            <person name="Tsui H.-C.T."/>
            <person name="Winkler M.E."/>
        </authorList>
    </citation>
    <scope>NUCLEOTIDE SEQUENCE</scope>
</reference>
<evidence type="ECO:0000256" key="3">
    <source>
        <dbReference type="ARBA" id="ARBA00012665"/>
    </source>
</evidence>
<feature type="non-terminal residue" evidence="10">
    <location>
        <position position="1"/>
    </location>
</feature>
<dbReference type="PANTHER" id="PTHR11088">
    <property type="entry name" value="TRNA DIMETHYLALLYLTRANSFERASE"/>
    <property type="match status" value="1"/>
</dbReference>
<dbReference type="Gene3D" id="3.40.50.300">
    <property type="entry name" value="P-loop containing nucleotide triphosphate hydrolases"/>
    <property type="match status" value="1"/>
</dbReference>
<dbReference type="GO" id="GO:0006400">
    <property type="term" value="P:tRNA modification"/>
    <property type="evidence" value="ECO:0007669"/>
    <property type="project" value="TreeGrafter"/>
</dbReference>
<sequence length="314" mass="35784">VNNSIQSKKPVICIMGPTASGKTQVSLKLAANFPLEIISVDSAQVYRHMDIGTAKPDIAVLKKTPHWLINILNPEEIYSAGSFVSDAHKIINKIHLKGEIPMLVGGTMLYFRSLINGISNLPDANSEVRNQINREAQEKGWPKLHDILHDIDPKTAEQINPNDRQRIQRALEIFRLSGKTPSSLKSINVVRKPEYNYIKLALIPYSREKLYDRINNRFIEMLNHGFVKEVKFLRDREGLSINSVSMQAVGYRQIWSHLDGDISLEEATFKTQSSTRQLAKRQLTWLRNEPGLLSFDSLKEDVFDTIFSHIKNKL</sequence>
<dbReference type="InterPro" id="IPR018022">
    <property type="entry name" value="IPT"/>
</dbReference>
<dbReference type="InterPro" id="IPR039657">
    <property type="entry name" value="Dimethylallyltransferase"/>
</dbReference>
<proteinExistence type="inferred from homology"/>
<evidence type="ECO:0000256" key="1">
    <source>
        <dbReference type="ARBA" id="ARBA00001946"/>
    </source>
</evidence>
<dbReference type="Gene3D" id="1.10.20.140">
    <property type="match status" value="1"/>
</dbReference>
<keyword evidence="5" id="KW-0819">tRNA processing</keyword>
<dbReference type="GO" id="GO:0052381">
    <property type="term" value="F:tRNA dimethylallyltransferase activity"/>
    <property type="evidence" value="ECO:0007669"/>
    <property type="project" value="UniProtKB-EC"/>
</dbReference>
<gene>
    <name evidence="10" type="ORF">METZ01_LOCUS33273</name>
</gene>
<keyword evidence="7" id="KW-0067">ATP-binding</keyword>
<evidence type="ECO:0000256" key="8">
    <source>
        <dbReference type="ARBA" id="ARBA00022842"/>
    </source>
</evidence>
<comment type="cofactor">
    <cofactor evidence="1">
        <name>Mg(2+)</name>
        <dbReference type="ChEBI" id="CHEBI:18420"/>
    </cofactor>
</comment>
<dbReference type="EMBL" id="UINC01001427">
    <property type="protein sequence ID" value="SUZ80419.1"/>
    <property type="molecule type" value="Genomic_DNA"/>
</dbReference>
<evidence type="ECO:0000256" key="4">
    <source>
        <dbReference type="ARBA" id="ARBA00022679"/>
    </source>
</evidence>
<keyword evidence="6" id="KW-0547">Nucleotide-binding</keyword>